<reference evidence="5 6" key="1">
    <citation type="submission" date="2016-07" db="EMBL/GenBank/DDBJ databases">
        <title>Pervasive Adenine N6-methylation of Active Genes in Fungi.</title>
        <authorList>
            <consortium name="DOE Joint Genome Institute"/>
            <person name="Mondo S.J."/>
            <person name="Dannebaum R.O."/>
            <person name="Kuo R.C."/>
            <person name="Labutti K."/>
            <person name="Haridas S."/>
            <person name="Kuo A."/>
            <person name="Salamov A."/>
            <person name="Ahrendt S.R."/>
            <person name="Lipzen A."/>
            <person name="Sullivan W."/>
            <person name="Andreopoulos W.B."/>
            <person name="Clum A."/>
            <person name="Lindquist E."/>
            <person name="Daum C."/>
            <person name="Ramamoorthy G.K."/>
            <person name="Gryganskyi A."/>
            <person name="Culley D."/>
            <person name="Magnuson J.K."/>
            <person name="James T.Y."/>
            <person name="O'Malley M.A."/>
            <person name="Stajich J.E."/>
            <person name="Spatafora J.W."/>
            <person name="Visel A."/>
            <person name="Grigoriev I.V."/>
        </authorList>
    </citation>
    <scope>NUCLEOTIDE SEQUENCE [LARGE SCALE GENOMIC DNA]</scope>
    <source>
        <strain evidence="5 6">NRRL 1336</strain>
    </source>
</reference>
<dbReference type="InterPro" id="IPR011990">
    <property type="entry name" value="TPR-like_helical_dom_sf"/>
</dbReference>
<dbReference type="PANTHER" id="PTHR47447:SF28">
    <property type="entry name" value="PENTACOTRIPEPTIDE-REPEAT REGION OF PRORP DOMAIN-CONTAINING PROTEIN"/>
    <property type="match status" value="1"/>
</dbReference>
<dbReference type="EMBL" id="MCGE01000005">
    <property type="protein sequence ID" value="ORZ21685.1"/>
    <property type="molecule type" value="Genomic_DNA"/>
</dbReference>
<dbReference type="PANTHER" id="PTHR47447">
    <property type="entry name" value="OS03G0856100 PROTEIN"/>
    <property type="match status" value="1"/>
</dbReference>
<proteinExistence type="inferred from homology"/>
<accession>A0A1X2IT57</accession>
<dbReference type="InterPro" id="IPR002885">
    <property type="entry name" value="PPR_rpt"/>
</dbReference>
<evidence type="ECO:0008006" key="7">
    <source>
        <dbReference type="Google" id="ProtNLM"/>
    </source>
</evidence>
<keyword evidence="2" id="KW-0677">Repeat</keyword>
<comment type="subunit">
    <text evidence="4">Binds to mitochondrial small subunit 15S rRNA.</text>
</comment>
<name>A0A1X2IT57_9FUNG</name>
<comment type="function">
    <text evidence="3">Regulates mitochondrial small subunit maturation by controlling 15S rRNA 5'-end processing. Localizes to the 5' precursor of the 15S rRNA in a position that is subsequently occupied by mS47 in the mature yeast mtSSU. Uses structure and sequence-specific RNA recognition, binding to a single-stranded region of the precursor and specifically recognizing bases -6 to -1. The exchange of Ccm1 for mS47 is coupled to the irreversible removal of precursor rRNA that is accompanied by conformational changes of the mitoribosomal proteins uS5m and mS26. These conformational changes signal completion of 5'-end rRNA processing through protection of the mature 5'-end of the 15S rRNA and stabilization of mS47. The removal of the 5' precursor together with the dissociation of Ccm1 may be catalyzed by the 5'-3' exoribonuclease Pet127. Involved in the specific removal of group I introns in mitochondrial encoded transcripts.</text>
</comment>
<dbReference type="Pfam" id="PF01535">
    <property type="entry name" value="PPR"/>
    <property type="match status" value="1"/>
</dbReference>
<evidence type="ECO:0000256" key="2">
    <source>
        <dbReference type="ARBA" id="ARBA00022737"/>
    </source>
</evidence>
<evidence type="ECO:0000256" key="3">
    <source>
        <dbReference type="ARBA" id="ARBA00044493"/>
    </source>
</evidence>
<dbReference type="STRING" id="90262.A0A1X2IT57"/>
<keyword evidence="6" id="KW-1185">Reference proteome</keyword>
<evidence type="ECO:0000256" key="1">
    <source>
        <dbReference type="ARBA" id="ARBA00006192"/>
    </source>
</evidence>
<dbReference type="OrthoDB" id="185373at2759"/>
<sequence length="283" mass="32462">MLRSSMTTYGLLMEAYIRGDSVDEAMDIYYSLKDYMEMQPVTAQQKGLLFDTRFYTRLITTLTNHTAIATDSGDDWVSPHLGYTVDDGAEEIMNVEMDSSRGLRLAITLFQDMRQQGLPADQAIYLSLLARCGQEKDGYYLQQVHQYLRMDDGIELDEAMAYGLMDAYRRVGDEDAMVFELWENIGDSNSNSKMLDLVLDLCREKKYKHHAARIWIQLGPEQRTPTSYRQIVACLCESGEWQQAKELLVDLGKDRPGYTDLVELLVEYGHQQGVQADQWNDLV</sequence>
<dbReference type="Gene3D" id="1.25.40.10">
    <property type="entry name" value="Tetratricopeptide repeat domain"/>
    <property type="match status" value="1"/>
</dbReference>
<dbReference type="AlphaFoldDB" id="A0A1X2IT57"/>
<comment type="caution">
    <text evidence="5">The sequence shown here is derived from an EMBL/GenBank/DDBJ whole genome shotgun (WGS) entry which is preliminary data.</text>
</comment>
<evidence type="ECO:0000256" key="4">
    <source>
        <dbReference type="ARBA" id="ARBA00044511"/>
    </source>
</evidence>
<evidence type="ECO:0000313" key="6">
    <source>
        <dbReference type="Proteomes" id="UP000193560"/>
    </source>
</evidence>
<evidence type="ECO:0000313" key="5">
    <source>
        <dbReference type="EMBL" id="ORZ21685.1"/>
    </source>
</evidence>
<organism evidence="5 6">
    <name type="scientific">Absidia repens</name>
    <dbReference type="NCBI Taxonomy" id="90262"/>
    <lineage>
        <taxon>Eukaryota</taxon>
        <taxon>Fungi</taxon>
        <taxon>Fungi incertae sedis</taxon>
        <taxon>Mucoromycota</taxon>
        <taxon>Mucoromycotina</taxon>
        <taxon>Mucoromycetes</taxon>
        <taxon>Mucorales</taxon>
        <taxon>Cunninghamellaceae</taxon>
        <taxon>Absidia</taxon>
    </lineage>
</organism>
<comment type="similarity">
    <text evidence="1">Belongs to the CCM1 family.</text>
</comment>
<dbReference type="Proteomes" id="UP000193560">
    <property type="component" value="Unassembled WGS sequence"/>
</dbReference>
<protein>
    <recommendedName>
        <fullName evidence="7">Pentacotripeptide-repeat region of PRORP domain-containing protein</fullName>
    </recommendedName>
</protein>
<gene>
    <name evidence="5" type="ORF">BCR42DRAFT_408106</name>
</gene>